<feature type="chain" id="PRO_5045714311" description="TIR domain-containing protein" evidence="4">
    <location>
        <begin position="19"/>
        <end position="814"/>
    </location>
</feature>
<keyword evidence="2" id="KW-0677">Repeat</keyword>
<feature type="compositionally biased region" description="Basic and acidic residues" evidence="3">
    <location>
        <begin position="735"/>
        <end position="759"/>
    </location>
</feature>
<dbReference type="InterPro" id="IPR000157">
    <property type="entry name" value="TIR_dom"/>
</dbReference>
<dbReference type="SMART" id="SM00255">
    <property type="entry name" value="TIR"/>
    <property type="match status" value="1"/>
</dbReference>
<feature type="signal peptide" evidence="4">
    <location>
        <begin position="1"/>
        <end position="18"/>
    </location>
</feature>
<sequence>MGITCVLSLFMASSLTWKHDIFPSFCGGDVRKKILSRLLEKLRSNGISPFIDNDIQRGQSIGPELKQAIRESRVAVCCLAIHTFIEDIRGSSEMPSLGGSHHKYQLDYQKELLYRIFNQKDIKIFCQYAFRQKTPDAGFYGLAWEVTELAGRLPLGLKVLGSDEWKNAIPRLKSSLDKGIESILIVKRCLEDCDLDGTTGNKVIGLKLKLFMSWIEKDLRISKSAFKGMKNLQFLVIDSRNVRIPKDLSCLPNKLRFLEWHNYPLTFLPCKFSGKFLVELIMTDSKLKKLWDGIKPLLRLKRMLPSTIGNATKLKRCILSRCFLLKKLPSSMGRLINLEELDLDECESLLKLTSTIGNATKLKRCILSGCSTGLKELSGFSSLEKLSGCSSLKTLNLSWTGIWEVPSPIRFNWSCLNKLDMSGRRNLKEFPNVPDSIVELVLCKTSIEEIPPWIENLSRLRKLIMYGCEKLRKISRNVSKLENLEFLGLRNSGESEDDDVGVNEDHPDIFEAVFKWGDPHLKRGWTLLSDLEVDYILSRCLPAKALSLCLRSYGIYAIPDCIRSLSGLIKLDVKGFRVLEALPPLPDSLLYAEDCVELKRIKSSFQNSNICLNFAGCLSLNQNAKELIHTSDCKYALLPGEELPGHFPHQAGFSFEDDTLLMGGVVCRIMDSFCLKEDCPEAGEATLSELVFEFLVHGNIWTVKGCGVQLLFPGSRIDENAVDNVVDDDGNEVESDIKDDADKTQEGEESRHDDDAETRSKKRMRFSPSMNDCRFCKGKISGLKVLVVPDYVDKIKQLGVIVKRLQWFGSGSSL</sequence>
<dbReference type="PANTHER" id="PTHR11017">
    <property type="entry name" value="LEUCINE-RICH REPEAT-CONTAINING PROTEIN"/>
    <property type="match status" value="1"/>
</dbReference>
<dbReference type="Pfam" id="PF07725">
    <property type="entry name" value="LRR_3"/>
    <property type="match status" value="1"/>
</dbReference>
<name>A0ABQ7XYM0_BRANA</name>
<dbReference type="Gene3D" id="3.80.10.10">
    <property type="entry name" value="Ribonuclease Inhibitor"/>
    <property type="match status" value="2"/>
</dbReference>
<dbReference type="InterPro" id="IPR044974">
    <property type="entry name" value="Disease_R_plants"/>
</dbReference>
<dbReference type="Gene3D" id="3.40.50.10140">
    <property type="entry name" value="Toll/interleukin-1 receptor homology (TIR) domain"/>
    <property type="match status" value="1"/>
</dbReference>
<feature type="region of interest" description="Disordered" evidence="3">
    <location>
        <begin position="728"/>
        <end position="762"/>
    </location>
</feature>
<dbReference type="PANTHER" id="PTHR11017:SF547">
    <property type="entry name" value="ADP-RIBOSYL CYCLASE_CYCLIC ADP-RIBOSE HYDROLASE"/>
    <property type="match status" value="1"/>
</dbReference>
<reference evidence="6 7" key="1">
    <citation type="submission" date="2021-05" db="EMBL/GenBank/DDBJ databases">
        <title>Genome Assembly of Synthetic Allotetraploid Brassica napus Reveals Homoeologous Exchanges between Subgenomes.</title>
        <authorList>
            <person name="Davis J.T."/>
        </authorList>
    </citation>
    <scope>NUCLEOTIDE SEQUENCE [LARGE SCALE GENOMIC DNA]</scope>
    <source>
        <strain evidence="7">cv. Da-Ae</strain>
        <tissue evidence="6">Seedling</tissue>
    </source>
</reference>
<evidence type="ECO:0000259" key="5">
    <source>
        <dbReference type="PROSITE" id="PS50104"/>
    </source>
</evidence>
<comment type="caution">
    <text evidence="6">The sequence shown here is derived from an EMBL/GenBank/DDBJ whole genome shotgun (WGS) entry which is preliminary data.</text>
</comment>
<keyword evidence="1" id="KW-0433">Leucine-rich repeat</keyword>
<dbReference type="Proteomes" id="UP000824890">
    <property type="component" value="Unassembled WGS sequence"/>
</dbReference>
<dbReference type="Pfam" id="PF01582">
    <property type="entry name" value="TIR"/>
    <property type="match status" value="1"/>
</dbReference>
<dbReference type="InterPro" id="IPR035897">
    <property type="entry name" value="Toll_tir_struct_dom_sf"/>
</dbReference>
<evidence type="ECO:0000256" key="2">
    <source>
        <dbReference type="ARBA" id="ARBA00022737"/>
    </source>
</evidence>
<evidence type="ECO:0000256" key="4">
    <source>
        <dbReference type="SAM" id="SignalP"/>
    </source>
</evidence>
<evidence type="ECO:0000313" key="6">
    <source>
        <dbReference type="EMBL" id="KAH0860549.1"/>
    </source>
</evidence>
<feature type="domain" description="TIR" evidence="5">
    <location>
        <begin position="17"/>
        <end position="120"/>
    </location>
</feature>
<gene>
    <name evidence="6" type="ORF">HID58_088810</name>
</gene>
<keyword evidence="7" id="KW-1185">Reference proteome</keyword>
<organism evidence="6 7">
    <name type="scientific">Brassica napus</name>
    <name type="common">Rape</name>
    <dbReference type="NCBI Taxonomy" id="3708"/>
    <lineage>
        <taxon>Eukaryota</taxon>
        <taxon>Viridiplantae</taxon>
        <taxon>Streptophyta</taxon>
        <taxon>Embryophyta</taxon>
        <taxon>Tracheophyta</taxon>
        <taxon>Spermatophyta</taxon>
        <taxon>Magnoliopsida</taxon>
        <taxon>eudicotyledons</taxon>
        <taxon>Gunneridae</taxon>
        <taxon>Pentapetalae</taxon>
        <taxon>rosids</taxon>
        <taxon>malvids</taxon>
        <taxon>Brassicales</taxon>
        <taxon>Brassicaceae</taxon>
        <taxon>Brassiceae</taxon>
        <taxon>Brassica</taxon>
    </lineage>
</organism>
<dbReference type="EMBL" id="JAGKQM010000019">
    <property type="protein sequence ID" value="KAH0860549.1"/>
    <property type="molecule type" value="Genomic_DNA"/>
</dbReference>
<evidence type="ECO:0000256" key="1">
    <source>
        <dbReference type="ARBA" id="ARBA00022614"/>
    </source>
</evidence>
<dbReference type="InterPro" id="IPR011713">
    <property type="entry name" value="Leu-rich_rpt_3"/>
</dbReference>
<proteinExistence type="predicted"/>
<dbReference type="InterPro" id="IPR032675">
    <property type="entry name" value="LRR_dom_sf"/>
</dbReference>
<dbReference type="PROSITE" id="PS50104">
    <property type="entry name" value="TIR"/>
    <property type="match status" value="1"/>
</dbReference>
<evidence type="ECO:0000256" key="3">
    <source>
        <dbReference type="SAM" id="MobiDB-lite"/>
    </source>
</evidence>
<dbReference type="SUPFAM" id="SSF52058">
    <property type="entry name" value="L domain-like"/>
    <property type="match status" value="1"/>
</dbReference>
<accession>A0ABQ7XYM0</accession>
<evidence type="ECO:0000313" key="7">
    <source>
        <dbReference type="Proteomes" id="UP000824890"/>
    </source>
</evidence>
<dbReference type="SUPFAM" id="SSF52200">
    <property type="entry name" value="Toll/Interleukin receptor TIR domain"/>
    <property type="match status" value="1"/>
</dbReference>
<keyword evidence="4" id="KW-0732">Signal</keyword>
<protein>
    <recommendedName>
        <fullName evidence="5">TIR domain-containing protein</fullName>
    </recommendedName>
</protein>